<proteinExistence type="predicted"/>
<dbReference type="InterPro" id="IPR037401">
    <property type="entry name" value="SnoaL-like"/>
</dbReference>
<dbReference type="SUPFAM" id="SSF54427">
    <property type="entry name" value="NTF2-like"/>
    <property type="match status" value="1"/>
</dbReference>
<sequence length="168" mass="19012">MSESARSYARDRAEILDLMARYLLAMDYHDCDAYAECFTEDGVLDYAMGRLEGREAIRAEARVFKDKVGEIFKDWQGDPAKLRHTIGQQAIRVEGDRAWNTGFWWEMTNGGPEGALATPSFGTYQDELARVGGRWLFTLRKIYNEFLPGRESGSVNPVRAMDAAADRS</sequence>
<evidence type="ECO:0000313" key="2">
    <source>
        <dbReference type="EMBL" id="MXP40497.1"/>
    </source>
</evidence>
<dbReference type="Gene3D" id="3.10.450.50">
    <property type="match status" value="1"/>
</dbReference>
<dbReference type="AlphaFoldDB" id="A0A6I4USJ8"/>
<evidence type="ECO:0000259" key="1">
    <source>
        <dbReference type="Pfam" id="PF13577"/>
    </source>
</evidence>
<dbReference type="InterPro" id="IPR032710">
    <property type="entry name" value="NTF2-like_dom_sf"/>
</dbReference>
<organism evidence="2 3">
    <name type="scientific">Croceibacterium soli</name>
    <dbReference type="NCBI Taxonomy" id="1739690"/>
    <lineage>
        <taxon>Bacteria</taxon>
        <taxon>Pseudomonadati</taxon>
        <taxon>Pseudomonadota</taxon>
        <taxon>Alphaproteobacteria</taxon>
        <taxon>Sphingomonadales</taxon>
        <taxon>Erythrobacteraceae</taxon>
        <taxon>Croceibacterium</taxon>
    </lineage>
</organism>
<reference evidence="2 3" key="1">
    <citation type="submission" date="2019-12" db="EMBL/GenBank/DDBJ databases">
        <title>Genomic-based taxomic classification of the family Erythrobacteraceae.</title>
        <authorList>
            <person name="Xu L."/>
        </authorList>
    </citation>
    <scope>NUCLEOTIDE SEQUENCE [LARGE SCALE GENOMIC DNA]</scope>
    <source>
        <strain evidence="2 3">MCCC 1K02066</strain>
    </source>
</reference>
<dbReference type="EMBL" id="WTYK01000001">
    <property type="protein sequence ID" value="MXP40497.1"/>
    <property type="molecule type" value="Genomic_DNA"/>
</dbReference>
<accession>A0A6I4USJ8</accession>
<name>A0A6I4USJ8_9SPHN</name>
<gene>
    <name evidence="2" type="ORF">GRI75_02400</name>
</gene>
<keyword evidence="3" id="KW-1185">Reference proteome</keyword>
<feature type="domain" description="SnoaL-like" evidence="1">
    <location>
        <begin position="9"/>
        <end position="140"/>
    </location>
</feature>
<dbReference type="Pfam" id="PF13577">
    <property type="entry name" value="SnoaL_4"/>
    <property type="match status" value="1"/>
</dbReference>
<comment type="caution">
    <text evidence="2">The sequence shown here is derived from an EMBL/GenBank/DDBJ whole genome shotgun (WGS) entry which is preliminary data.</text>
</comment>
<dbReference type="Proteomes" id="UP000469159">
    <property type="component" value="Unassembled WGS sequence"/>
</dbReference>
<protein>
    <recommendedName>
        <fullName evidence="1">SnoaL-like domain-containing protein</fullName>
    </recommendedName>
</protein>
<dbReference type="OrthoDB" id="7510033at2"/>
<dbReference type="RefSeq" id="WP_160745322.1">
    <property type="nucleotide sequence ID" value="NZ_WTYK01000001.1"/>
</dbReference>
<evidence type="ECO:0000313" key="3">
    <source>
        <dbReference type="Proteomes" id="UP000469159"/>
    </source>
</evidence>